<sequence length="448" mass="45824">MKQSIRLGRIAGISVGAHWSTLVIALLVAAVLAGSVLPKDVPGRGPVAYWAAGAVTAVVFLAALLAHELAHAIVARRRGVPVTSITLWLLGGMTEFSEEARTPGDEFRVAVAGPLTSLLLAAVFGGAALLSAGPDLLVAAVRWLALMNAVLAVFNMLPGAPLDGGRVLHAVLWRGYRDRSRADRAAARAGQTLGMSLIALGAMELILLGWAGGLWLMLIGWFLSSAARGEGVVRAARDGLRGWSVRDLMTPHPDVAPAWQDAGEFVAGVALRSRQPVFPVVDFAGEPTGVVSLEALADTAPERRRGVRISALARPLDRRHRLAPDDDAVRVLEVPAFSGDLVAVVVDAGRVVGMVTTADLSRALRQAVLRATLPGGAAAPPSGRRPSADGGPADGTVDGTVAGGVDGTVDGTGGRTVNGPVDGAASPGGPSGDPAPDRPSRPLAGPGG</sequence>
<evidence type="ECO:0000256" key="2">
    <source>
        <dbReference type="ARBA" id="ARBA00007931"/>
    </source>
</evidence>
<dbReference type="InterPro" id="IPR008915">
    <property type="entry name" value="Peptidase_M50"/>
</dbReference>
<comment type="similarity">
    <text evidence="2">Belongs to the peptidase M50B family.</text>
</comment>
<keyword evidence="3" id="KW-1003">Cell membrane</keyword>
<evidence type="ECO:0000256" key="4">
    <source>
        <dbReference type="ARBA" id="ARBA00022670"/>
    </source>
</evidence>
<feature type="domain" description="Peptidase M50" evidence="18">
    <location>
        <begin position="56"/>
        <end position="131"/>
    </location>
</feature>
<dbReference type="AlphaFoldDB" id="A0A919V429"/>
<feature type="transmembrane region" description="Helical" evidence="17">
    <location>
        <begin position="47"/>
        <end position="67"/>
    </location>
</feature>
<dbReference type="GO" id="GO:0006508">
    <property type="term" value="P:proteolysis"/>
    <property type="evidence" value="ECO:0007669"/>
    <property type="project" value="UniProtKB-KW"/>
</dbReference>
<keyword evidence="5 17" id="KW-0812">Transmembrane</keyword>
<feature type="compositionally biased region" description="Low complexity" evidence="16">
    <location>
        <begin position="374"/>
        <end position="385"/>
    </location>
</feature>
<comment type="cofactor">
    <cofactor evidence="15">
        <name>Zn(2+)</name>
        <dbReference type="ChEBI" id="CHEBI:29105"/>
    </cofactor>
    <text evidence="15">Binds 1 zinc ion per subunit.</text>
</comment>
<evidence type="ECO:0000256" key="14">
    <source>
        <dbReference type="PIRSR" id="PIRSR006404-1"/>
    </source>
</evidence>
<dbReference type="CDD" id="cd06164">
    <property type="entry name" value="S2P-M50_SpoIVFB_CBS"/>
    <property type="match status" value="1"/>
</dbReference>
<feature type="region of interest" description="Disordered" evidence="16">
    <location>
        <begin position="374"/>
        <end position="448"/>
    </location>
</feature>
<evidence type="ECO:0000256" key="1">
    <source>
        <dbReference type="ARBA" id="ARBA00004651"/>
    </source>
</evidence>
<feature type="transmembrane region" description="Helical" evidence="17">
    <location>
        <begin position="12"/>
        <end position="35"/>
    </location>
</feature>
<dbReference type="InterPro" id="IPR016483">
    <property type="entry name" value="UCP006404_Pept_M50_CBS"/>
</dbReference>
<evidence type="ECO:0000256" key="13">
    <source>
        <dbReference type="ARBA" id="ARBA00023136"/>
    </source>
</evidence>
<dbReference type="PANTHER" id="PTHR39188:SF3">
    <property type="entry name" value="STAGE IV SPORULATION PROTEIN FB"/>
    <property type="match status" value="1"/>
</dbReference>
<dbReference type="SUPFAM" id="SSF54631">
    <property type="entry name" value="CBS-domain pair"/>
    <property type="match status" value="1"/>
</dbReference>
<evidence type="ECO:0000256" key="3">
    <source>
        <dbReference type="ARBA" id="ARBA00022475"/>
    </source>
</evidence>
<feature type="binding site" evidence="15">
    <location>
        <position position="67"/>
    </location>
    <ligand>
        <name>Zn(2+)</name>
        <dbReference type="ChEBI" id="CHEBI:29105"/>
        <note>catalytic</note>
    </ligand>
</feature>
<evidence type="ECO:0000256" key="6">
    <source>
        <dbReference type="ARBA" id="ARBA00022723"/>
    </source>
</evidence>
<dbReference type="InterPro" id="IPR046342">
    <property type="entry name" value="CBS_dom_sf"/>
</dbReference>
<feature type="domain" description="Peptidase M50" evidence="18">
    <location>
        <begin position="138"/>
        <end position="195"/>
    </location>
</feature>
<evidence type="ECO:0000256" key="17">
    <source>
        <dbReference type="SAM" id="Phobius"/>
    </source>
</evidence>
<keyword evidence="12" id="KW-0129">CBS domain</keyword>
<keyword evidence="11 19" id="KW-0482">Metalloprotease</keyword>
<evidence type="ECO:0000256" key="16">
    <source>
        <dbReference type="SAM" id="MobiDB-lite"/>
    </source>
</evidence>
<dbReference type="EMBL" id="BOOU01000098">
    <property type="protein sequence ID" value="GII81477.1"/>
    <property type="molecule type" value="Genomic_DNA"/>
</dbReference>
<comment type="subcellular location">
    <subcellularLocation>
        <location evidence="1">Cell membrane</location>
        <topology evidence="1">Multi-pass membrane protein</topology>
    </subcellularLocation>
</comment>
<gene>
    <name evidence="19" type="primary">rip3</name>
    <name evidence="19" type="ORF">Sru01_64590</name>
</gene>
<comment type="caution">
    <text evidence="19">The sequence shown here is derived from an EMBL/GenBank/DDBJ whole genome shotgun (WGS) entry which is preliminary data.</text>
</comment>
<feature type="compositionally biased region" description="Gly residues" evidence="16">
    <location>
        <begin position="401"/>
        <end position="416"/>
    </location>
</feature>
<keyword evidence="13 17" id="KW-0472">Membrane</keyword>
<evidence type="ECO:0000256" key="7">
    <source>
        <dbReference type="ARBA" id="ARBA00022737"/>
    </source>
</evidence>
<feature type="binding site" evidence="15">
    <location>
        <position position="163"/>
    </location>
    <ligand>
        <name>Zn(2+)</name>
        <dbReference type="ChEBI" id="CHEBI:29105"/>
        <note>catalytic</note>
    </ligand>
</feature>
<reference evidence="19" key="1">
    <citation type="submission" date="2021-01" db="EMBL/GenBank/DDBJ databases">
        <title>Whole genome shotgun sequence of Sphaerisporangium rufum NBRC 109079.</title>
        <authorList>
            <person name="Komaki H."/>
            <person name="Tamura T."/>
        </authorList>
    </citation>
    <scope>NUCLEOTIDE SEQUENCE</scope>
    <source>
        <strain evidence="19">NBRC 109079</strain>
    </source>
</reference>
<dbReference type="PANTHER" id="PTHR39188">
    <property type="entry name" value="MEMBRANE-ASSOCIATED ZINC METALLOPROTEASE M50B"/>
    <property type="match status" value="1"/>
</dbReference>
<keyword evidence="4" id="KW-0645">Protease</keyword>
<dbReference type="GO" id="GO:0046872">
    <property type="term" value="F:metal ion binding"/>
    <property type="evidence" value="ECO:0007669"/>
    <property type="project" value="UniProtKB-KW"/>
</dbReference>
<accession>A0A919V429</accession>
<feature type="binding site" evidence="15">
    <location>
        <position position="71"/>
    </location>
    <ligand>
        <name>Zn(2+)</name>
        <dbReference type="ChEBI" id="CHEBI:29105"/>
        <note>catalytic</note>
    </ligand>
</feature>
<evidence type="ECO:0000256" key="5">
    <source>
        <dbReference type="ARBA" id="ARBA00022692"/>
    </source>
</evidence>
<feature type="transmembrane region" description="Helical" evidence="17">
    <location>
        <begin position="109"/>
        <end position="130"/>
    </location>
</feature>
<name>A0A919V429_9ACTN</name>
<evidence type="ECO:0000313" key="20">
    <source>
        <dbReference type="Proteomes" id="UP000655287"/>
    </source>
</evidence>
<keyword evidence="7" id="KW-0677">Repeat</keyword>
<keyword evidence="6 15" id="KW-0479">Metal-binding</keyword>
<dbReference type="GO" id="GO:0005886">
    <property type="term" value="C:plasma membrane"/>
    <property type="evidence" value="ECO:0007669"/>
    <property type="project" value="UniProtKB-SubCell"/>
</dbReference>
<keyword evidence="8" id="KW-0378">Hydrolase</keyword>
<dbReference type="Pfam" id="PF02163">
    <property type="entry name" value="Peptidase_M50"/>
    <property type="match status" value="2"/>
</dbReference>
<evidence type="ECO:0000256" key="9">
    <source>
        <dbReference type="ARBA" id="ARBA00022833"/>
    </source>
</evidence>
<keyword evidence="9 15" id="KW-0862">Zinc</keyword>
<evidence type="ECO:0000313" key="19">
    <source>
        <dbReference type="EMBL" id="GII81477.1"/>
    </source>
</evidence>
<evidence type="ECO:0000256" key="11">
    <source>
        <dbReference type="ARBA" id="ARBA00023049"/>
    </source>
</evidence>
<evidence type="ECO:0000256" key="15">
    <source>
        <dbReference type="PIRSR" id="PIRSR006404-2"/>
    </source>
</evidence>
<keyword evidence="20" id="KW-1185">Reference proteome</keyword>
<organism evidence="19 20">
    <name type="scientific">Sphaerisporangium rufum</name>
    <dbReference type="NCBI Taxonomy" id="1381558"/>
    <lineage>
        <taxon>Bacteria</taxon>
        <taxon>Bacillati</taxon>
        <taxon>Actinomycetota</taxon>
        <taxon>Actinomycetes</taxon>
        <taxon>Streptosporangiales</taxon>
        <taxon>Streptosporangiaceae</taxon>
        <taxon>Sphaerisporangium</taxon>
    </lineage>
</organism>
<evidence type="ECO:0000256" key="10">
    <source>
        <dbReference type="ARBA" id="ARBA00022989"/>
    </source>
</evidence>
<dbReference type="RefSeq" id="WP_203993786.1">
    <property type="nucleotide sequence ID" value="NZ_BOOU01000098.1"/>
</dbReference>
<protein>
    <submittedName>
        <fullName evidence="19">Zinc metalloprotease Rip3</fullName>
    </submittedName>
</protein>
<dbReference type="Proteomes" id="UP000655287">
    <property type="component" value="Unassembled WGS sequence"/>
</dbReference>
<feature type="compositionally biased region" description="Low complexity" evidence="16">
    <location>
        <begin position="419"/>
        <end position="434"/>
    </location>
</feature>
<keyword evidence="10 17" id="KW-1133">Transmembrane helix</keyword>
<dbReference type="PIRSF" id="PIRSF006404">
    <property type="entry name" value="UCP006404_Pept_M50_CBS"/>
    <property type="match status" value="1"/>
</dbReference>
<evidence type="ECO:0000256" key="8">
    <source>
        <dbReference type="ARBA" id="ARBA00022801"/>
    </source>
</evidence>
<feature type="active site" evidence="14">
    <location>
        <position position="68"/>
    </location>
</feature>
<evidence type="ECO:0000256" key="12">
    <source>
        <dbReference type="ARBA" id="ARBA00023122"/>
    </source>
</evidence>
<dbReference type="GO" id="GO:0008237">
    <property type="term" value="F:metallopeptidase activity"/>
    <property type="evidence" value="ECO:0007669"/>
    <property type="project" value="UniProtKB-KW"/>
</dbReference>
<evidence type="ECO:0000259" key="18">
    <source>
        <dbReference type="Pfam" id="PF02163"/>
    </source>
</evidence>
<proteinExistence type="inferred from homology"/>